<accession>A0ABV2HX43</accession>
<reference evidence="1 2" key="1">
    <citation type="submission" date="2024-06" db="EMBL/GenBank/DDBJ databases">
        <title>Genomic Encyclopedia of Type Strains, Phase IV (KMG-IV): sequencing the most valuable type-strain genomes for metagenomic binning, comparative biology and taxonomic classification.</title>
        <authorList>
            <person name="Goeker M."/>
        </authorList>
    </citation>
    <scope>NUCLEOTIDE SEQUENCE [LARGE SCALE GENOMIC DNA]</scope>
    <source>
        <strain evidence="1 2">DSM 29846</strain>
    </source>
</reference>
<evidence type="ECO:0008006" key="3">
    <source>
        <dbReference type="Google" id="ProtNLM"/>
    </source>
</evidence>
<organism evidence="1 2">
    <name type="scientific">Mesorhizobium shonense</name>
    <dbReference type="NCBI Taxonomy" id="1209948"/>
    <lineage>
        <taxon>Bacteria</taxon>
        <taxon>Pseudomonadati</taxon>
        <taxon>Pseudomonadota</taxon>
        <taxon>Alphaproteobacteria</taxon>
        <taxon>Hyphomicrobiales</taxon>
        <taxon>Phyllobacteriaceae</taxon>
        <taxon>Mesorhizobium</taxon>
    </lineage>
</organism>
<sequence>MCLRLVQAAAEACRLAAELSRRAEKLLAVAPKLRAKGAGDVIFLLLNEDAVAGSLVTKNLSRFAARRLFERLQQLEAVRELSGRPTFRLFGL</sequence>
<evidence type="ECO:0000313" key="2">
    <source>
        <dbReference type="Proteomes" id="UP001549036"/>
    </source>
</evidence>
<comment type="caution">
    <text evidence="1">The sequence shown here is derived from an EMBL/GenBank/DDBJ whole genome shotgun (WGS) entry which is preliminary data.</text>
</comment>
<dbReference type="Proteomes" id="UP001549036">
    <property type="component" value="Unassembled WGS sequence"/>
</dbReference>
<proteinExistence type="predicted"/>
<name>A0ABV2HX43_9HYPH</name>
<dbReference type="EMBL" id="JBEPLM010000009">
    <property type="protein sequence ID" value="MET3595189.1"/>
    <property type="molecule type" value="Genomic_DNA"/>
</dbReference>
<dbReference type="InterPro" id="IPR009843">
    <property type="entry name" value="DUF1403"/>
</dbReference>
<dbReference type="Pfam" id="PF07183">
    <property type="entry name" value="DUF1403"/>
    <property type="match status" value="1"/>
</dbReference>
<evidence type="ECO:0000313" key="1">
    <source>
        <dbReference type="EMBL" id="MET3595189.1"/>
    </source>
</evidence>
<keyword evidence="2" id="KW-1185">Reference proteome</keyword>
<protein>
    <recommendedName>
        <fullName evidence="3">DUF1403 family protein</fullName>
    </recommendedName>
</protein>
<gene>
    <name evidence="1" type="ORF">ABID26_004601</name>
</gene>